<feature type="domain" description="START" evidence="2">
    <location>
        <begin position="431"/>
        <end position="610"/>
    </location>
</feature>
<gene>
    <name evidence="3" type="ORF">MVES_003763</name>
</gene>
<dbReference type="InterPro" id="IPR023393">
    <property type="entry name" value="START-like_dom_sf"/>
</dbReference>
<evidence type="ECO:0000313" key="3">
    <source>
        <dbReference type="EMBL" id="PKI82313.1"/>
    </source>
</evidence>
<dbReference type="Proteomes" id="UP000232875">
    <property type="component" value="Unassembled WGS sequence"/>
</dbReference>
<reference evidence="3 4" key="1">
    <citation type="submission" date="2017-10" db="EMBL/GenBank/DDBJ databases">
        <title>A novel species of cold-tolerant Malassezia isolated from bats.</title>
        <authorList>
            <person name="Lorch J.M."/>
            <person name="Palmer J.M."/>
            <person name="Vanderwolf K.J."/>
            <person name="Schmidt K.Z."/>
            <person name="Verant M.L."/>
            <person name="Weller T.J."/>
            <person name="Blehert D.S."/>
        </authorList>
    </citation>
    <scope>NUCLEOTIDE SEQUENCE [LARGE SCALE GENOMIC DNA]</scope>
    <source>
        <strain evidence="3 4">NWHC:44797-103</strain>
    </source>
</reference>
<dbReference type="CDD" id="cd00177">
    <property type="entry name" value="START"/>
    <property type="match status" value="1"/>
</dbReference>
<accession>A0A2N1J6X9</accession>
<feature type="compositionally biased region" description="Low complexity" evidence="1">
    <location>
        <begin position="1355"/>
        <end position="1369"/>
    </location>
</feature>
<evidence type="ECO:0000313" key="4">
    <source>
        <dbReference type="Proteomes" id="UP000232875"/>
    </source>
</evidence>
<dbReference type="OrthoDB" id="196858at2759"/>
<keyword evidence="4" id="KW-1185">Reference proteome</keyword>
<dbReference type="Gene3D" id="3.30.530.20">
    <property type="match status" value="3"/>
</dbReference>
<dbReference type="SUPFAM" id="SSF55961">
    <property type="entry name" value="Bet v1-like"/>
    <property type="match status" value="3"/>
</dbReference>
<dbReference type="PANTHER" id="PTHR19308">
    <property type="entry name" value="PHOSPHATIDYLCHOLINE TRANSFER PROTEIN"/>
    <property type="match status" value="1"/>
</dbReference>
<feature type="domain" description="START" evidence="2">
    <location>
        <begin position="824"/>
        <end position="1032"/>
    </location>
</feature>
<proteinExistence type="predicted"/>
<dbReference type="PANTHER" id="PTHR19308:SF54">
    <property type="entry name" value="START DOMAIN-CONTAINING PROTEIN"/>
    <property type="match status" value="1"/>
</dbReference>
<dbReference type="PROSITE" id="PS50848">
    <property type="entry name" value="START"/>
    <property type="match status" value="2"/>
</dbReference>
<dbReference type="InterPro" id="IPR051213">
    <property type="entry name" value="START_lipid_transfer"/>
</dbReference>
<evidence type="ECO:0000256" key="1">
    <source>
        <dbReference type="SAM" id="MobiDB-lite"/>
    </source>
</evidence>
<dbReference type="EMBL" id="KZ454996">
    <property type="protein sequence ID" value="PKI82313.1"/>
    <property type="molecule type" value="Genomic_DNA"/>
</dbReference>
<feature type="region of interest" description="Disordered" evidence="1">
    <location>
        <begin position="1349"/>
        <end position="1380"/>
    </location>
</feature>
<feature type="compositionally biased region" description="Polar residues" evidence="1">
    <location>
        <begin position="1393"/>
        <end position="1405"/>
    </location>
</feature>
<dbReference type="GO" id="GO:0008289">
    <property type="term" value="F:lipid binding"/>
    <property type="evidence" value="ECO:0007669"/>
    <property type="project" value="InterPro"/>
</dbReference>
<dbReference type="STRING" id="2020962.A0A2N1J6X9"/>
<dbReference type="Pfam" id="PF01852">
    <property type="entry name" value="START"/>
    <property type="match status" value="1"/>
</dbReference>
<name>A0A2N1J6X9_9BASI</name>
<protein>
    <recommendedName>
        <fullName evidence="2">START domain-containing protein</fullName>
    </recommendedName>
</protein>
<feature type="region of interest" description="Disordered" evidence="1">
    <location>
        <begin position="1392"/>
        <end position="1434"/>
    </location>
</feature>
<sequence>MESDNLVKQARSVPLEWQHALQDAIDRFAELHTDTDQAKKWRSIALPNDTPEHAEKGEPRVALAVLRRGMQNTDVYRVVWEHAWEQEAPLCLFRAVMQVQNSVAAWLPGVEGADIVDVLSPHAQIVRMRFRASWPSSARDAVLLTHVGEDDETFMYVATSVPTAKDSSPYMQHAPPYIRAHIHLMAILARRTSSTRLCTTVYWSWDVPGKRMGFGTNVLLANLPRTVPALVTYARDNGCNLPFLATYGAGIEMIGEDQTRECALRLTYAVGNAAPPLDATPAFGADPHSPKRSVTIQLAAVYNWDVQLEADTGGDADAAWNATLVRNCVYHTLCIEHDATSVRFTLGVRYTGKGGSVQVNGRALDAAPAAAPTHQRNAFLARMMPQSTMSPASCVSDVETSSLSECLPPPMVYAASSTPLGTLVRRNYIYFASLLQEPEAKWKRTFDVRGVTVTQLDSIDPTLVVYRAEATFIGFSVWDFLSTISQPALCAEWDASVARVDFLRDIGGQSVVWHVQKHKTWTANARDAVLVQTAYTSPTSIHLFSFSIDDDPSVAWIPKPSVSTIRTQVDLRGWSIEALDPKTVQVTLIEQSDPGGWMSKSVVPAQMVTQLAGMGEYTIKHGGPPVVTRLLHAQVESMQYEHATSTYTLTYRRDTDQDAPVESDIRCNMDVWGPNLDVVVSPPPSNATCLRRHPLAHAGGGLWLTIEHSAAALEHAVRIVVRKGPRHTKETGVVLLNGQRTPVDVDELGAVQREEKRRKRVRPPRILLDVHTSPHAVEHAPDAAPRAQPIEQPLVPMQRALDALLVLRRINSERPPDATGVPAGWTLVSERNGLFIRRKRIEHLSSSVAVQRADKVVQGVPAEELLHLVSNTASRHLWDERMSNATLLESYGSGATTSCWTSKGTYLFWPRTFLVASLAASGAQPVPASPSDALSPSSSHQPVYFYASASCDDARFDMEKINPHKHPVGRVLIDGWIFETIDPYSSASYAIPSTRCTHVVAIDYGGSLPPAMNAMWNATLPQAVQQLEAYLQAQGPPPYCCAPPAWMHVLGDGHDDDRSLIWSLRRPKHTALLLMSEFHAAQRTLHVLALVPRQDIAEMQTLSPLQLQAASPKSPTPRIKHPASTRSLAKEAHAPIYLVDMQIELQHYPHGYAISVTWDRAQDAPPDAPVPDWYDLSKTPTTLPDASLPLSVSVLDLPPSALQAATRSSVDRFHKHLVRVALPGLGTRHGTWHDELQRRGVALRIALFPLDPDRPHTGANAALDTGQVPVTCNGNVAEIVYGDEAARAMPSLDTHSHVVDQLERIPRPNTAVPSTPRPVAPGCTSTVGAHVLMHPLATDVTKKPCAGNEERAAHEPSAAQPSASACADDAPPPHTPGPIFGLLRQPLRRTTDGSRLNSTLSSMGQLVSRGGDAGEQKSARLSLSAQHAPDSAPLSSAAHAQGYRCSTLLLVAVLAFLLGSLVRTFVQPADFLVVPQSPHESETVLAPHRGVIDSALREMDSLVQAARNLPIFPGGHAEPVQEAVRRRDLLQSHNGILNWRKIFRFFDVPLVGGWTAMVALVRRE</sequence>
<dbReference type="InterPro" id="IPR002913">
    <property type="entry name" value="START_lipid-bd_dom"/>
</dbReference>
<dbReference type="GO" id="GO:0005737">
    <property type="term" value="C:cytoplasm"/>
    <property type="evidence" value="ECO:0007669"/>
    <property type="project" value="UniProtKB-ARBA"/>
</dbReference>
<organism evidence="3 4">
    <name type="scientific">Malassezia vespertilionis</name>
    <dbReference type="NCBI Taxonomy" id="2020962"/>
    <lineage>
        <taxon>Eukaryota</taxon>
        <taxon>Fungi</taxon>
        <taxon>Dikarya</taxon>
        <taxon>Basidiomycota</taxon>
        <taxon>Ustilaginomycotina</taxon>
        <taxon>Malasseziomycetes</taxon>
        <taxon>Malasseziales</taxon>
        <taxon>Malasseziaceae</taxon>
        <taxon>Malassezia</taxon>
    </lineage>
</organism>
<evidence type="ECO:0000259" key="2">
    <source>
        <dbReference type="PROSITE" id="PS50848"/>
    </source>
</evidence>